<accession>A0A0K0FJT5</accession>
<reference evidence="2" key="2">
    <citation type="submission" date="2015-08" db="UniProtKB">
        <authorList>
            <consortium name="WormBaseParasite"/>
        </authorList>
    </citation>
    <scope>IDENTIFICATION</scope>
</reference>
<sequence>MMLQETLDNEMKQLKIELELQRNSLILAEVTLEADLTTCKIDLKITKKEVKSKQEEITLLSSAQYNGKNANIPSNDLTNCLKLLSEANEEKVTTERSLTIQRSKEKLIVDNQVVDLTNKNKRLNSMTSRVKFNDDFIMKEIRNVYHKPDGIACIINKSLENRLKAITGFMVGNTRLEYKQPDEVTYLKKNLKTVEELLHYNSYADITNKLNNNVKDMNPNPTSHNYESILTFFKGVVTAILRRIVKDKIEDFIHNKRCNNSNSDRSNISLNTFISFGVPIISSSASRISSALTR</sequence>
<reference evidence="1" key="1">
    <citation type="submission" date="2014-07" db="EMBL/GenBank/DDBJ databases">
        <authorList>
            <person name="Martin A.A"/>
            <person name="De Silva N."/>
        </authorList>
    </citation>
    <scope>NUCLEOTIDE SEQUENCE</scope>
</reference>
<dbReference type="STRING" id="75913.A0A0K0FJT5"/>
<dbReference type="WBParaSite" id="SVE_0916100.1">
    <property type="protein sequence ID" value="SVE_0916100.1"/>
    <property type="gene ID" value="SVE_0916100"/>
</dbReference>
<keyword evidence="1" id="KW-1185">Reference proteome</keyword>
<dbReference type="AlphaFoldDB" id="A0A0K0FJT5"/>
<name>A0A0K0FJT5_STRVS</name>
<proteinExistence type="predicted"/>
<evidence type="ECO:0000313" key="2">
    <source>
        <dbReference type="WBParaSite" id="SVE_0916100.1"/>
    </source>
</evidence>
<organism evidence="1 2">
    <name type="scientific">Strongyloides venezuelensis</name>
    <name type="common">Threadworm</name>
    <dbReference type="NCBI Taxonomy" id="75913"/>
    <lineage>
        <taxon>Eukaryota</taxon>
        <taxon>Metazoa</taxon>
        <taxon>Ecdysozoa</taxon>
        <taxon>Nematoda</taxon>
        <taxon>Chromadorea</taxon>
        <taxon>Rhabditida</taxon>
        <taxon>Tylenchina</taxon>
        <taxon>Panagrolaimomorpha</taxon>
        <taxon>Strongyloidoidea</taxon>
        <taxon>Strongyloididae</taxon>
        <taxon>Strongyloides</taxon>
    </lineage>
</organism>
<dbReference type="Proteomes" id="UP000035680">
    <property type="component" value="Unassembled WGS sequence"/>
</dbReference>
<protein>
    <submittedName>
        <fullName evidence="2">DUF4806 domain-containing protein</fullName>
    </submittedName>
</protein>
<evidence type="ECO:0000313" key="1">
    <source>
        <dbReference type="Proteomes" id="UP000035680"/>
    </source>
</evidence>